<keyword evidence="2" id="KW-0732">Signal</keyword>
<evidence type="ECO:0000259" key="3">
    <source>
        <dbReference type="SMART" id="SM00867"/>
    </source>
</evidence>
<organism evidence="4 5">
    <name type="scientific">Flammeovirga yaeyamensis</name>
    <dbReference type="NCBI Taxonomy" id="367791"/>
    <lineage>
        <taxon>Bacteria</taxon>
        <taxon>Pseudomonadati</taxon>
        <taxon>Bacteroidota</taxon>
        <taxon>Cytophagia</taxon>
        <taxon>Cytophagales</taxon>
        <taxon>Flammeovirgaceae</taxon>
        <taxon>Flammeovirga</taxon>
    </lineage>
</organism>
<dbReference type="Gene3D" id="2.40.128.110">
    <property type="entry name" value="Lipid/polyisoprenoid-binding, YceI-like"/>
    <property type="match status" value="1"/>
</dbReference>
<proteinExistence type="predicted"/>
<name>A0AAX1N3F0_9BACT</name>
<evidence type="ECO:0000313" key="5">
    <source>
        <dbReference type="Proteomes" id="UP000678679"/>
    </source>
</evidence>
<evidence type="ECO:0000256" key="2">
    <source>
        <dbReference type="SAM" id="SignalP"/>
    </source>
</evidence>
<dbReference type="SUPFAM" id="SSF101874">
    <property type="entry name" value="YceI-like"/>
    <property type="match status" value="1"/>
</dbReference>
<feature type="region of interest" description="Disordered" evidence="1">
    <location>
        <begin position="28"/>
        <end position="47"/>
    </location>
</feature>
<protein>
    <submittedName>
        <fullName evidence="4">YceI family protein</fullName>
    </submittedName>
</protein>
<dbReference type="PROSITE" id="PS51257">
    <property type="entry name" value="PROKAR_LIPOPROTEIN"/>
    <property type="match status" value="1"/>
</dbReference>
<dbReference type="InterPro" id="IPR036761">
    <property type="entry name" value="TTHA0802/YceI-like_sf"/>
</dbReference>
<reference evidence="4 5" key="1">
    <citation type="submission" date="2021-05" db="EMBL/GenBank/DDBJ databases">
        <title>Comparative genomic studies on the polysaccharide-degrading batcterial strains of the Flammeovirga genus.</title>
        <authorList>
            <person name="Zewei F."/>
            <person name="Zheng Z."/>
            <person name="Yu L."/>
            <person name="Ruyue G."/>
            <person name="Yanhong M."/>
            <person name="Yuanyuan C."/>
            <person name="Jingyan G."/>
            <person name="Wenjun H."/>
        </authorList>
    </citation>
    <scope>NUCLEOTIDE SEQUENCE [LARGE SCALE GENOMIC DNA]</scope>
    <source>
        <strain evidence="4 5">NBRC:100898</strain>
    </source>
</reference>
<feature type="chain" id="PRO_5043937172" evidence="2">
    <location>
        <begin position="20"/>
        <end position="235"/>
    </location>
</feature>
<evidence type="ECO:0000256" key="1">
    <source>
        <dbReference type="SAM" id="MobiDB-lite"/>
    </source>
</evidence>
<accession>A0AAX1N3F0</accession>
<dbReference type="PANTHER" id="PTHR34406">
    <property type="entry name" value="PROTEIN YCEI"/>
    <property type="match status" value="1"/>
</dbReference>
<keyword evidence="5" id="KW-1185">Reference proteome</keyword>
<dbReference type="SMART" id="SM00867">
    <property type="entry name" value="YceI"/>
    <property type="match status" value="1"/>
</dbReference>
<dbReference type="Pfam" id="PF04264">
    <property type="entry name" value="YceI"/>
    <property type="match status" value="1"/>
</dbReference>
<feature type="compositionally biased region" description="Basic and acidic residues" evidence="1">
    <location>
        <begin position="28"/>
        <end position="44"/>
    </location>
</feature>
<sequence>MKFLNFLSILLIFSFGIFSCGEKKSTANEEATHEHGEHTHDHGSGSHSHVVAFEDGDYNVNAEKSTLHWKGSKIVGDEHFGKLSIKEGKLVVKEGQLSTGSTFVIDMTSITVEDYAADNPKNGKLKGHLENDDFFSVNKFPTATLTLTEVKSGENGALNVTADLTIKGITAPVTFVVQTMSHDGEMHAMSKIEFDRTKYDIKYKSGSVFSDLGDKAIKDNIEVAVNIYAAKKQSV</sequence>
<feature type="signal peptide" evidence="2">
    <location>
        <begin position="1"/>
        <end position="19"/>
    </location>
</feature>
<dbReference type="AlphaFoldDB" id="A0AAX1N3F0"/>
<dbReference type="Proteomes" id="UP000678679">
    <property type="component" value="Chromosome 1"/>
</dbReference>
<evidence type="ECO:0000313" key="4">
    <source>
        <dbReference type="EMBL" id="QWG00607.1"/>
    </source>
</evidence>
<dbReference type="EMBL" id="CP076132">
    <property type="protein sequence ID" value="QWG00607.1"/>
    <property type="molecule type" value="Genomic_DNA"/>
</dbReference>
<feature type="domain" description="Lipid/polyisoprenoid-binding YceI-like" evidence="3">
    <location>
        <begin position="57"/>
        <end position="230"/>
    </location>
</feature>
<dbReference type="PANTHER" id="PTHR34406:SF1">
    <property type="entry name" value="PROTEIN YCEI"/>
    <property type="match status" value="1"/>
</dbReference>
<dbReference type="InterPro" id="IPR007372">
    <property type="entry name" value="Lipid/polyisoprenoid-bd_YceI"/>
</dbReference>
<dbReference type="KEGG" id="fya:KMW28_13195"/>
<dbReference type="RefSeq" id="WP_169666082.1">
    <property type="nucleotide sequence ID" value="NZ_CP076132.1"/>
</dbReference>
<gene>
    <name evidence="4" type="ORF">KMW28_13195</name>
</gene>